<organism evidence="5 6">
    <name type="scientific">Fusarium acuminatum</name>
    <dbReference type="NCBI Taxonomy" id="5515"/>
    <lineage>
        <taxon>Eukaryota</taxon>
        <taxon>Fungi</taxon>
        <taxon>Dikarya</taxon>
        <taxon>Ascomycota</taxon>
        <taxon>Pezizomycotina</taxon>
        <taxon>Sordariomycetes</taxon>
        <taxon>Hypocreomycetidae</taxon>
        <taxon>Hypocreales</taxon>
        <taxon>Nectriaceae</taxon>
        <taxon>Fusarium</taxon>
        <taxon>Fusarium tricinctum species complex</taxon>
    </lineage>
</organism>
<sequence length="312" mass="33814">MADQLATPRITAAYLDNFVGRVVMLVGKVTQLRGDQATLDSEGTVTVLLNRDAHLSNGNAVQVIGKVNPDLSIKVLTSRDLGAGVAAQRLQRNTTSNYGQGRPNTAMSFTTSSSDMILGRDLEPLTSNSSYPSHISPTPTPSLGTLLPSPPVEAVCPSYSIESPRHSSVTSRTNHEYSNSQDTYDEQSTQQSYIPSAQPYTPIAYSPPPMSSPSLLPSPPMTQPWEDQFHLSHGPPMSPAFSTTSQRHSELSRSRFPTFNTGAATTTKHEPYDSSDSALFDAVLDGIGRIHVSMGRDNAGRWRIKRASDERP</sequence>
<proteinExistence type="inferred from homology"/>
<dbReference type="EMBL" id="CP151261">
    <property type="protein sequence ID" value="WZH42967.1"/>
    <property type="molecule type" value="Genomic_DNA"/>
</dbReference>
<evidence type="ECO:0000256" key="2">
    <source>
        <dbReference type="ARBA" id="ARBA00009761"/>
    </source>
</evidence>
<feature type="compositionally biased region" description="Pro residues" evidence="4">
    <location>
        <begin position="205"/>
        <end position="222"/>
    </location>
</feature>
<dbReference type="Gene3D" id="2.40.50.140">
    <property type="entry name" value="Nucleic acid-binding proteins"/>
    <property type="match status" value="1"/>
</dbReference>
<gene>
    <name evidence="5" type="ORF">QYS62_003966</name>
</gene>
<comment type="subcellular location">
    <subcellularLocation>
        <location evidence="1">Nucleus</location>
    </subcellularLocation>
</comment>
<feature type="compositionally biased region" description="Polar residues" evidence="4">
    <location>
        <begin position="166"/>
        <end position="199"/>
    </location>
</feature>
<dbReference type="SUPFAM" id="SSF50249">
    <property type="entry name" value="Nucleic acid-binding proteins"/>
    <property type="match status" value="1"/>
</dbReference>
<evidence type="ECO:0000313" key="6">
    <source>
        <dbReference type="Proteomes" id="UP001489902"/>
    </source>
</evidence>
<feature type="region of interest" description="Disordered" evidence="4">
    <location>
        <begin position="122"/>
        <end position="149"/>
    </location>
</feature>
<dbReference type="InterPro" id="IPR013970">
    <property type="entry name" value="Rfa2"/>
</dbReference>
<dbReference type="Proteomes" id="UP001489902">
    <property type="component" value="Chromosome 2"/>
</dbReference>
<feature type="region of interest" description="Disordered" evidence="4">
    <location>
        <begin position="162"/>
        <end position="227"/>
    </location>
</feature>
<accession>A0ABZ2WSQ0</accession>
<comment type="similarity">
    <text evidence="2">Belongs to the replication factor A protein 3 family.</text>
</comment>
<reference evidence="5 6" key="1">
    <citation type="submission" date="2024-04" db="EMBL/GenBank/DDBJ databases">
        <title>Complete genome sequence of Fusarium acuminatum.</title>
        <authorList>
            <person name="Lan B."/>
        </authorList>
    </citation>
    <scope>NUCLEOTIDE SEQUENCE [LARGE SCALE GENOMIC DNA]</scope>
    <source>
        <strain evidence="5">1A</strain>
    </source>
</reference>
<dbReference type="CDD" id="cd04479">
    <property type="entry name" value="RPA3"/>
    <property type="match status" value="1"/>
</dbReference>
<feature type="compositionally biased region" description="Polar residues" evidence="4">
    <location>
        <begin position="125"/>
        <end position="135"/>
    </location>
</feature>
<evidence type="ECO:0000256" key="4">
    <source>
        <dbReference type="SAM" id="MobiDB-lite"/>
    </source>
</evidence>
<dbReference type="Pfam" id="PF08661">
    <property type="entry name" value="Rep_fac-A_3"/>
    <property type="match status" value="1"/>
</dbReference>
<keyword evidence="3" id="KW-0539">Nucleus</keyword>
<evidence type="ECO:0000256" key="3">
    <source>
        <dbReference type="ARBA" id="ARBA00023242"/>
    </source>
</evidence>
<protein>
    <submittedName>
        <fullName evidence="5">Replication factor A protein 3-domain-containing protein</fullName>
    </submittedName>
</protein>
<feature type="compositionally biased region" description="Polar residues" evidence="4">
    <location>
        <begin position="255"/>
        <end position="266"/>
    </location>
</feature>
<evidence type="ECO:0000313" key="5">
    <source>
        <dbReference type="EMBL" id="WZH42967.1"/>
    </source>
</evidence>
<name>A0ABZ2WSQ0_9HYPO</name>
<evidence type="ECO:0000256" key="1">
    <source>
        <dbReference type="ARBA" id="ARBA00004123"/>
    </source>
</evidence>
<feature type="region of interest" description="Disordered" evidence="4">
    <location>
        <begin position="250"/>
        <end position="273"/>
    </location>
</feature>
<keyword evidence="6" id="KW-1185">Reference proteome</keyword>
<dbReference type="InterPro" id="IPR012340">
    <property type="entry name" value="NA-bd_OB-fold"/>
</dbReference>